<evidence type="ECO:0000313" key="2">
    <source>
        <dbReference type="Proteomes" id="UP000323386"/>
    </source>
</evidence>
<proteinExistence type="predicted"/>
<keyword evidence="2" id="KW-1185">Reference proteome</keyword>
<sequence length="176" mass="19991">MPDCIKAFLWHVIWQRSHYSTSEAGYKAMLRFGCDSLPPALGSTAKIPVRYPTLRKHLGLDRDHIIAYLVERPCVFRHMQMAWDKATSLCAYCKLQEHLKPVAVQEAKALILATTKKAIDLGQFVHFLRSRAGVHPILLDHYANMTTLAGHPLYRKLSLSLYLWAHGICVLLVNKA</sequence>
<dbReference type="AlphaFoldDB" id="A0A5C3F8J7"/>
<accession>A0A5C3F8J7</accession>
<organism evidence="1 2">
    <name type="scientific">Pseudozyma flocculosa</name>
    <dbReference type="NCBI Taxonomy" id="84751"/>
    <lineage>
        <taxon>Eukaryota</taxon>
        <taxon>Fungi</taxon>
        <taxon>Dikarya</taxon>
        <taxon>Basidiomycota</taxon>
        <taxon>Ustilaginomycotina</taxon>
        <taxon>Ustilaginomycetes</taxon>
        <taxon>Ustilaginales</taxon>
        <taxon>Ustilaginaceae</taxon>
        <taxon>Pseudozyma</taxon>
    </lineage>
</organism>
<evidence type="ECO:0000313" key="1">
    <source>
        <dbReference type="EMBL" id="SPO40758.1"/>
    </source>
</evidence>
<protein>
    <submittedName>
        <fullName evidence="1">Uncharacterized protein</fullName>
    </submittedName>
</protein>
<reference evidence="1 2" key="1">
    <citation type="submission" date="2018-03" db="EMBL/GenBank/DDBJ databases">
        <authorList>
            <person name="Guldener U."/>
        </authorList>
    </citation>
    <scope>NUCLEOTIDE SEQUENCE [LARGE SCALE GENOMIC DNA]</scope>
    <source>
        <strain evidence="1 2">DAOM196992</strain>
    </source>
</reference>
<dbReference type="EMBL" id="OOIP01000022">
    <property type="protein sequence ID" value="SPO40758.1"/>
    <property type="molecule type" value="Genomic_DNA"/>
</dbReference>
<dbReference type="Proteomes" id="UP000323386">
    <property type="component" value="Unassembled WGS sequence"/>
</dbReference>
<name>A0A5C3F8J7_9BASI</name>
<gene>
    <name evidence="1" type="ORF">PSFLO_06240</name>
</gene>